<name>H2YE42_CIOSA</name>
<evidence type="ECO:0000313" key="2">
    <source>
        <dbReference type="Proteomes" id="UP000007875"/>
    </source>
</evidence>
<dbReference type="InParanoid" id="H2YE42"/>
<sequence>MLTEFIENAEFFIQRAEQCEVTKKFPPSTSKWRSIHSQLHDMFVEEFDEEVEEEPVSKRTCLSSETLKTLCERDESLDCLIVNLFPPENGYSIMLRG</sequence>
<proteinExistence type="predicted"/>
<organism evidence="1 2">
    <name type="scientific">Ciona savignyi</name>
    <name type="common">Pacific transparent sea squirt</name>
    <dbReference type="NCBI Taxonomy" id="51511"/>
    <lineage>
        <taxon>Eukaryota</taxon>
        <taxon>Metazoa</taxon>
        <taxon>Chordata</taxon>
        <taxon>Tunicata</taxon>
        <taxon>Ascidiacea</taxon>
        <taxon>Phlebobranchia</taxon>
        <taxon>Cionidae</taxon>
        <taxon>Ciona</taxon>
    </lineage>
</organism>
<reference evidence="1" key="2">
    <citation type="submission" date="2025-08" db="UniProtKB">
        <authorList>
            <consortium name="Ensembl"/>
        </authorList>
    </citation>
    <scope>IDENTIFICATION</scope>
</reference>
<reference evidence="1" key="3">
    <citation type="submission" date="2025-09" db="UniProtKB">
        <authorList>
            <consortium name="Ensembl"/>
        </authorList>
    </citation>
    <scope>IDENTIFICATION</scope>
</reference>
<keyword evidence="2" id="KW-1185">Reference proteome</keyword>
<evidence type="ECO:0000313" key="1">
    <source>
        <dbReference type="Ensembl" id="ENSCSAVP00000003590.1"/>
    </source>
</evidence>
<dbReference type="HOGENOM" id="CLU_2351923_0_0_1"/>
<dbReference type="Ensembl" id="ENSCSAVT00000003645.1">
    <property type="protein sequence ID" value="ENSCSAVP00000003590.1"/>
    <property type="gene ID" value="ENSCSAVG00000002137.1"/>
</dbReference>
<dbReference type="AlphaFoldDB" id="H2YE42"/>
<dbReference type="Proteomes" id="UP000007875">
    <property type="component" value="Unassembled WGS sequence"/>
</dbReference>
<accession>H2YE42</accession>
<protein>
    <submittedName>
        <fullName evidence="1">Uncharacterized protein</fullName>
    </submittedName>
</protein>
<reference evidence="2" key="1">
    <citation type="submission" date="2003-08" db="EMBL/GenBank/DDBJ databases">
        <authorList>
            <person name="Birren B."/>
            <person name="Nusbaum C."/>
            <person name="Abebe A."/>
            <person name="Abouelleil A."/>
            <person name="Adekoya E."/>
            <person name="Ait-zahra M."/>
            <person name="Allen N."/>
            <person name="Allen T."/>
            <person name="An P."/>
            <person name="Anderson M."/>
            <person name="Anderson S."/>
            <person name="Arachchi H."/>
            <person name="Armbruster J."/>
            <person name="Bachantsang P."/>
            <person name="Baldwin J."/>
            <person name="Barry A."/>
            <person name="Bayul T."/>
            <person name="Blitshsteyn B."/>
            <person name="Bloom T."/>
            <person name="Blye J."/>
            <person name="Boguslavskiy L."/>
            <person name="Borowsky M."/>
            <person name="Boukhgalter B."/>
            <person name="Brunache A."/>
            <person name="Butler J."/>
            <person name="Calixte N."/>
            <person name="Calvo S."/>
            <person name="Camarata J."/>
            <person name="Campo K."/>
            <person name="Chang J."/>
            <person name="Cheshatsang Y."/>
            <person name="Citroen M."/>
            <person name="Collymore A."/>
            <person name="Considine T."/>
            <person name="Cook A."/>
            <person name="Cooke P."/>
            <person name="Corum B."/>
            <person name="Cuomo C."/>
            <person name="David R."/>
            <person name="Dawoe T."/>
            <person name="Degray S."/>
            <person name="Dodge S."/>
            <person name="Dooley K."/>
            <person name="Dorje P."/>
            <person name="Dorjee K."/>
            <person name="Dorris L."/>
            <person name="Duffey N."/>
            <person name="Dupes A."/>
            <person name="Elkins T."/>
            <person name="Engels R."/>
            <person name="Erickson J."/>
            <person name="Farina A."/>
            <person name="Faro S."/>
            <person name="Ferreira P."/>
            <person name="Fischer H."/>
            <person name="Fitzgerald M."/>
            <person name="Foley K."/>
            <person name="Gage D."/>
            <person name="Galagan J."/>
            <person name="Gearin G."/>
            <person name="Gnerre S."/>
            <person name="Gnirke A."/>
            <person name="Goyette A."/>
            <person name="Graham J."/>
            <person name="Grandbois E."/>
            <person name="Gyaltsen K."/>
            <person name="Hafez N."/>
            <person name="Hagopian D."/>
            <person name="Hagos B."/>
            <person name="Hall J."/>
            <person name="Hatcher B."/>
            <person name="Heller A."/>
            <person name="Higgins H."/>
            <person name="Honan T."/>
            <person name="Horn A."/>
            <person name="Houde N."/>
            <person name="Hughes L."/>
            <person name="Hulme W."/>
            <person name="Husby E."/>
            <person name="Iliev I."/>
            <person name="Jaffe D."/>
            <person name="Jones C."/>
            <person name="Kamal M."/>
            <person name="Kamat A."/>
            <person name="Kamvysselis M."/>
            <person name="Karlsson E."/>
            <person name="Kells C."/>
            <person name="Kieu A."/>
            <person name="Kisner P."/>
            <person name="Kodira C."/>
            <person name="Kulbokas E."/>
            <person name="Labutti K."/>
            <person name="Lama D."/>
            <person name="Landers T."/>
            <person name="Leger J."/>
            <person name="Levine S."/>
            <person name="Lewis D."/>
            <person name="Lewis T."/>
            <person name="Lindblad-toh K."/>
            <person name="Liu X."/>
            <person name="Lokyitsang T."/>
            <person name="Lokyitsang Y."/>
            <person name="Lucien O."/>
            <person name="Lui A."/>
            <person name="Ma L.J."/>
            <person name="Mabbitt R."/>
            <person name="Macdonald J."/>
            <person name="Maclean C."/>
            <person name="Major J."/>
            <person name="Manning J."/>
            <person name="Marabella R."/>
            <person name="Maru K."/>
            <person name="Matthews C."/>
            <person name="Mauceli E."/>
            <person name="Mccarthy M."/>
            <person name="Mcdonough S."/>
            <person name="Mcghee T."/>
            <person name="Meldrim J."/>
            <person name="Meneus L."/>
            <person name="Mesirov J."/>
            <person name="Mihalev A."/>
            <person name="Mihova T."/>
            <person name="Mikkelsen T."/>
            <person name="Mlenga V."/>
            <person name="Moru K."/>
            <person name="Mozes J."/>
            <person name="Mulrain L."/>
            <person name="Munson G."/>
            <person name="Naylor J."/>
            <person name="Newes C."/>
            <person name="Nguyen C."/>
            <person name="Nguyen N."/>
            <person name="Nguyen T."/>
            <person name="Nicol R."/>
            <person name="Nielsen C."/>
            <person name="Nizzari M."/>
            <person name="Norbu C."/>
            <person name="Norbu N."/>
            <person name="O'donnell P."/>
            <person name="Okoawo O."/>
            <person name="O'leary S."/>
            <person name="Omotosho B."/>
            <person name="O'neill K."/>
            <person name="Osman S."/>
            <person name="Parker S."/>
            <person name="Perrin D."/>
            <person name="Phunkhang P."/>
            <person name="Piqani B."/>
            <person name="Purcell S."/>
            <person name="Rachupka T."/>
            <person name="Ramasamy U."/>
            <person name="Rameau R."/>
            <person name="Ray V."/>
            <person name="Raymond C."/>
            <person name="Retta R."/>
            <person name="Richardson S."/>
            <person name="Rise C."/>
            <person name="Rodriguez J."/>
            <person name="Rogers J."/>
            <person name="Rogov P."/>
            <person name="Rutman M."/>
            <person name="Schupbach R."/>
            <person name="Seaman C."/>
            <person name="Settipalli S."/>
            <person name="Sharpe T."/>
            <person name="Sheridan J."/>
            <person name="Sherpa N."/>
            <person name="Shi J."/>
            <person name="Smirnov S."/>
            <person name="Smith C."/>
            <person name="Sougnez C."/>
            <person name="Spencer B."/>
            <person name="Stalker J."/>
            <person name="Stange-thomann N."/>
            <person name="Stavropoulos S."/>
            <person name="Stetson K."/>
            <person name="Stone C."/>
            <person name="Stone S."/>
            <person name="Stubbs M."/>
            <person name="Talamas J."/>
            <person name="Tchuinga P."/>
            <person name="Tenzing P."/>
            <person name="Tesfaye S."/>
            <person name="Theodore J."/>
            <person name="Thoulutsang Y."/>
            <person name="Topham K."/>
            <person name="Towey S."/>
            <person name="Tsamla T."/>
            <person name="Tsomo N."/>
            <person name="Vallee D."/>
            <person name="Vassiliev H."/>
            <person name="Venkataraman V."/>
            <person name="Vinson J."/>
            <person name="Vo A."/>
            <person name="Wade C."/>
            <person name="Wang S."/>
            <person name="Wangchuk T."/>
            <person name="Wangdi T."/>
            <person name="Whittaker C."/>
            <person name="Wilkinson J."/>
            <person name="Wu Y."/>
            <person name="Wyman D."/>
            <person name="Yadav S."/>
            <person name="Yang S."/>
            <person name="Yang X."/>
            <person name="Yeager S."/>
            <person name="Yee E."/>
            <person name="Young G."/>
            <person name="Zainoun J."/>
            <person name="Zembeck L."/>
            <person name="Zimmer A."/>
            <person name="Zody M."/>
            <person name="Lander E."/>
        </authorList>
    </citation>
    <scope>NUCLEOTIDE SEQUENCE [LARGE SCALE GENOMIC DNA]</scope>
</reference>